<accession>A2F937</accession>
<organism evidence="1 2">
    <name type="scientific">Trichomonas vaginalis (strain ATCC PRA-98 / G3)</name>
    <dbReference type="NCBI Taxonomy" id="412133"/>
    <lineage>
        <taxon>Eukaryota</taxon>
        <taxon>Metamonada</taxon>
        <taxon>Parabasalia</taxon>
        <taxon>Trichomonadida</taxon>
        <taxon>Trichomonadidae</taxon>
        <taxon>Trichomonas</taxon>
    </lineage>
</organism>
<dbReference type="KEGG" id="tva:4756364"/>
<dbReference type="SMR" id="A2F937"/>
<evidence type="ECO:0000313" key="1">
    <source>
        <dbReference type="EMBL" id="EAX98565.1"/>
    </source>
</evidence>
<reference evidence="1" key="2">
    <citation type="journal article" date="2007" name="Science">
        <title>Draft genome sequence of the sexually transmitted pathogen Trichomonas vaginalis.</title>
        <authorList>
            <person name="Carlton J.M."/>
            <person name="Hirt R.P."/>
            <person name="Silva J.C."/>
            <person name="Delcher A.L."/>
            <person name="Schatz M."/>
            <person name="Zhao Q."/>
            <person name="Wortman J.R."/>
            <person name="Bidwell S.L."/>
            <person name="Alsmark U.C.M."/>
            <person name="Besteiro S."/>
            <person name="Sicheritz-Ponten T."/>
            <person name="Noel C.J."/>
            <person name="Dacks J.B."/>
            <person name="Foster P.G."/>
            <person name="Simillion C."/>
            <person name="Van de Peer Y."/>
            <person name="Miranda-Saavedra D."/>
            <person name="Barton G.J."/>
            <person name="Westrop G.D."/>
            <person name="Mueller S."/>
            <person name="Dessi D."/>
            <person name="Fiori P.L."/>
            <person name="Ren Q."/>
            <person name="Paulsen I."/>
            <person name="Zhang H."/>
            <person name="Bastida-Corcuera F.D."/>
            <person name="Simoes-Barbosa A."/>
            <person name="Brown M.T."/>
            <person name="Hayes R.D."/>
            <person name="Mukherjee M."/>
            <person name="Okumura C.Y."/>
            <person name="Schneider R."/>
            <person name="Smith A.J."/>
            <person name="Vanacova S."/>
            <person name="Villalvazo M."/>
            <person name="Haas B.J."/>
            <person name="Pertea M."/>
            <person name="Feldblyum T.V."/>
            <person name="Utterback T.R."/>
            <person name="Shu C.L."/>
            <person name="Osoegawa K."/>
            <person name="de Jong P.J."/>
            <person name="Hrdy I."/>
            <person name="Horvathova L."/>
            <person name="Zubacova Z."/>
            <person name="Dolezal P."/>
            <person name="Malik S.B."/>
            <person name="Logsdon J.M. Jr."/>
            <person name="Henze K."/>
            <person name="Gupta A."/>
            <person name="Wang C.C."/>
            <person name="Dunne R.L."/>
            <person name="Upcroft J.A."/>
            <person name="Upcroft P."/>
            <person name="White O."/>
            <person name="Salzberg S.L."/>
            <person name="Tang P."/>
            <person name="Chiu C.-H."/>
            <person name="Lee Y.-S."/>
            <person name="Embley T.M."/>
            <person name="Coombs G.H."/>
            <person name="Mottram J.C."/>
            <person name="Tachezy J."/>
            <person name="Fraser-Liggett C.M."/>
            <person name="Johnson P.J."/>
        </authorList>
    </citation>
    <scope>NUCLEOTIDE SEQUENCE [LARGE SCALE GENOMIC DNA]</scope>
    <source>
        <strain evidence="1">G3</strain>
    </source>
</reference>
<keyword evidence="2" id="KW-1185">Reference proteome</keyword>
<dbReference type="RefSeq" id="XP_001311495.1">
    <property type="nucleotide sequence ID" value="XM_001311494.1"/>
</dbReference>
<name>A2F937_TRIV3</name>
<dbReference type="EMBL" id="DS113670">
    <property type="protein sequence ID" value="EAX98565.1"/>
    <property type="molecule type" value="Genomic_DNA"/>
</dbReference>
<dbReference type="Proteomes" id="UP000001542">
    <property type="component" value="Unassembled WGS sequence"/>
</dbReference>
<evidence type="ECO:0000313" key="2">
    <source>
        <dbReference type="Proteomes" id="UP000001542"/>
    </source>
</evidence>
<sequence>MQSESEFLVQAAKDWVSSIFGEDLEMSNVVSIAKYLSLCILEPIEPRFRRKKRLLYLWIGIHFPELRKTFTEKGICINYVSDEKKFSIRFLPPPILQFGNRRI</sequence>
<proteinExistence type="predicted"/>
<dbReference type="AlphaFoldDB" id="A2F937"/>
<protein>
    <submittedName>
        <fullName evidence="1">Uncharacterized protein</fullName>
    </submittedName>
</protein>
<reference evidence="1" key="1">
    <citation type="submission" date="2006-10" db="EMBL/GenBank/DDBJ databases">
        <authorList>
            <person name="Amadeo P."/>
            <person name="Zhao Q."/>
            <person name="Wortman J."/>
            <person name="Fraser-Liggett C."/>
            <person name="Carlton J."/>
        </authorList>
    </citation>
    <scope>NUCLEOTIDE SEQUENCE</scope>
    <source>
        <strain evidence="1">G3</strain>
    </source>
</reference>
<dbReference type="VEuPathDB" id="TrichDB:TVAGG3_0642050"/>
<dbReference type="InParanoid" id="A2F937"/>
<gene>
    <name evidence="1" type="ORF">TVAG_429180</name>
</gene>
<dbReference type="VEuPathDB" id="TrichDB:TVAG_429180"/>